<dbReference type="CDD" id="cd22679">
    <property type="entry name" value="FHA_SLMAP"/>
    <property type="match status" value="1"/>
</dbReference>
<feature type="coiled-coil region" evidence="1">
    <location>
        <begin position="322"/>
        <end position="373"/>
    </location>
</feature>
<dbReference type="InterPro" id="IPR008984">
    <property type="entry name" value="SMAD_FHA_dom_sf"/>
</dbReference>
<dbReference type="SUPFAM" id="SSF49879">
    <property type="entry name" value="SMAD/FHA domain"/>
    <property type="match status" value="1"/>
</dbReference>
<evidence type="ECO:0000256" key="1">
    <source>
        <dbReference type="SAM" id="Coils"/>
    </source>
</evidence>
<feature type="compositionally biased region" description="Low complexity" evidence="2">
    <location>
        <begin position="150"/>
        <end position="199"/>
    </location>
</feature>
<dbReference type="PANTHER" id="PTHR15715">
    <property type="entry name" value="CENTROSOMAL PROTEIN OF 170 KDA"/>
    <property type="match status" value="1"/>
</dbReference>
<feature type="compositionally biased region" description="Pro residues" evidence="2">
    <location>
        <begin position="273"/>
        <end position="286"/>
    </location>
</feature>
<evidence type="ECO:0000313" key="5">
    <source>
        <dbReference type="Proteomes" id="UP000297245"/>
    </source>
</evidence>
<feature type="compositionally biased region" description="Low complexity" evidence="2">
    <location>
        <begin position="287"/>
        <end position="302"/>
    </location>
</feature>
<dbReference type="OrthoDB" id="687730at2759"/>
<proteinExistence type="predicted"/>
<reference evidence="4 5" key="1">
    <citation type="journal article" date="2019" name="Nat. Ecol. Evol.">
        <title>Megaphylogeny resolves global patterns of mushroom evolution.</title>
        <authorList>
            <person name="Varga T."/>
            <person name="Krizsan K."/>
            <person name="Foldi C."/>
            <person name="Dima B."/>
            <person name="Sanchez-Garcia M."/>
            <person name="Sanchez-Ramirez S."/>
            <person name="Szollosi G.J."/>
            <person name="Szarkandi J.G."/>
            <person name="Papp V."/>
            <person name="Albert L."/>
            <person name="Andreopoulos W."/>
            <person name="Angelini C."/>
            <person name="Antonin V."/>
            <person name="Barry K.W."/>
            <person name="Bougher N.L."/>
            <person name="Buchanan P."/>
            <person name="Buyck B."/>
            <person name="Bense V."/>
            <person name="Catcheside P."/>
            <person name="Chovatia M."/>
            <person name="Cooper J."/>
            <person name="Damon W."/>
            <person name="Desjardin D."/>
            <person name="Finy P."/>
            <person name="Geml J."/>
            <person name="Haridas S."/>
            <person name="Hughes K."/>
            <person name="Justo A."/>
            <person name="Karasinski D."/>
            <person name="Kautmanova I."/>
            <person name="Kiss B."/>
            <person name="Kocsube S."/>
            <person name="Kotiranta H."/>
            <person name="LaButti K.M."/>
            <person name="Lechner B.E."/>
            <person name="Liimatainen K."/>
            <person name="Lipzen A."/>
            <person name="Lukacs Z."/>
            <person name="Mihaltcheva S."/>
            <person name="Morgado L.N."/>
            <person name="Niskanen T."/>
            <person name="Noordeloos M.E."/>
            <person name="Ohm R.A."/>
            <person name="Ortiz-Santana B."/>
            <person name="Ovrebo C."/>
            <person name="Racz N."/>
            <person name="Riley R."/>
            <person name="Savchenko A."/>
            <person name="Shiryaev A."/>
            <person name="Soop K."/>
            <person name="Spirin V."/>
            <person name="Szebenyi C."/>
            <person name="Tomsovsky M."/>
            <person name="Tulloss R.E."/>
            <person name="Uehling J."/>
            <person name="Grigoriev I.V."/>
            <person name="Vagvolgyi C."/>
            <person name="Papp T."/>
            <person name="Martin F.M."/>
            <person name="Miettinen O."/>
            <person name="Hibbett D.S."/>
            <person name="Nagy L.G."/>
        </authorList>
    </citation>
    <scope>NUCLEOTIDE SEQUENCE [LARGE SCALE GENOMIC DNA]</scope>
    <source>
        <strain evidence="4 5">CBS 962.96</strain>
    </source>
</reference>
<feature type="domain" description="FHA" evidence="3">
    <location>
        <begin position="35"/>
        <end position="91"/>
    </location>
</feature>
<accession>A0A4S8MNL5</accession>
<dbReference type="Proteomes" id="UP000297245">
    <property type="component" value="Unassembled WGS sequence"/>
</dbReference>
<dbReference type="Pfam" id="PF00498">
    <property type="entry name" value="FHA"/>
    <property type="match status" value="1"/>
</dbReference>
<keyword evidence="5" id="KW-1185">Reference proteome</keyword>
<dbReference type="AlphaFoldDB" id="A0A4S8MNL5"/>
<feature type="region of interest" description="Disordered" evidence="2">
    <location>
        <begin position="146"/>
        <end position="228"/>
    </location>
</feature>
<dbReference type="GO" id="GO:0005737">
    <property type="term" value="C:cytoplasm"/>
    <property type="evidence" value="ECO:0007669"/>
    <property type="project" value="TreeGrafter"/>
</dbReference>
<dbReference type="InterPro" id="IPR051176">
    <property type="entry name" value="Cent_Immune-Sig_Mod"/>
</dbReference>
<evidence type="ECO:0000259" key="3">
    <source>
        <dbReference type="PROSITE" id="PS50006"/>
    </source>
</evidence>
<dbReference type="PANTHER" id="PTHR15715:SF37">
    <property type="entry name" value="LD47843P"/>
    <property type="match status" value="1"/>
</dbReference>
<evidence type="ECO:0000256" key="2">
    <source>
        <dbReference type="SAM" id="MobiDB-lite"/>
    </source>
</evidence>
<dbReference type="EMBL" id="ML179055">
    <property type="protein sequence ID" value="THV04547.1"/>
    <property type="molecule type" value="Genomic_DNA"/>
</dbReference>
<feature type="compositionally biased region" description="Polar residues" evidence="2">
    <location>
        <begin position="303"/>
        <end position="320"/>
    </location>
</feature>
<gene>
    <name evidence="4" type="ORF">K435DRAFT_714483</name>
</gene>
<feature type="region of interest" description="Disordered" evidence="2">
    <location>
        <begin position="261"/>
        <end position="320"/>
    </location>
</feature>
<organism evidence="4 5">
    <name type="scientific">Dendrothele bispora (strain CBS 962.96)</name>
    <dbReference type="NCBI Taxonomy" id="1314807"/>
    <lineage>
        <taxon>Eukaryota</taxon>
        <taxon>Fungi</taxon>
        <taxon>Dikarya</taxon>
        <taxon>Basidiomycota</taxon>
        <taxon>Agaricomycotina</taxon>
        <taxon>Agaricomycetes</taxon>
        <taxon>Agaricomycetidae</taxon>
        <taxon>Agaricales</taxon>
        <taxon>Agaricales incertae sedis</taxon>
        <taxon>Dendrothele</taxon>
    </lineage>
</organism>
<protein>
    <recommendedName>
        <fullName evidence="3">FHA domain-containing protein</fullName>
    </recommendedName>
</protein>
<name>A0A4S8MNL5_DENBC</name>
<evidence type="ECO:0000313" key="4">
    <source>
        <dbReference type="EMBL" id="THV04547.1"/>
    </source>
</evidence>
<dbReference type="InterPro" id="IPR000253">
    <property type="entry name" value="FHA_dom"/>
</dbReference>
<dbReference type="PROSITE" id="PS50006">
    <property type="entry name" value="FHA_DOMAIN"/>
    <property type="match status" value="1"/>
</dbReference>
<dbReference type="SMART" id="SM00240">
    <property type="entry name" value="FHA"/>
    <property type="match status" value="1"/>
</dbReference>
<dbReference type="Gene3D" id="2.60.200.20">
    <property type="match status" value="1"/>
</dbReference>
<sequence length="400" mass="43898">MAPSPFPSPFPALYLYPLNDSFVPKHISLVHNQHVKIGRQTNAKTTPGERNGYFDSKVLSRQHAEVWEEGGKIFIRDVKSSNGTFINGERLSPEGIESDPFELKSDDIVEFGIDIVGEDNKTIVHHKVAARVVCIFSEQDAQMAARAEQHQIQQQLQQYPASSSPMNPSASNTLMNQPGPSSSGPASASSSFNFSGQQPPRRPQMAQQGISGMGGMGGSMRPPGKSGLTFDHIITRLQGELQKSRETGAELHSVAGSMTEIHDTLGGGNLPTNAPPPLHTLPPVRPQPQQQPEAPSSQPEAATQPSTNGSDVPSNAPSSPLLTELQNQLKETQSSLSMHVDKIRGLESALQEQEAMRQEIRVLREMMDLVQRRELTQRNMDSNIQKSRREGFDPYEQEED</sequence>
<keyword evidence="1" id="KW-0175">Coiled coil</keyword>
<feature type="non-terminal residue" evidence="4">
    <location>
        <position position="400"/>
    </location>
</feature>
<feature type="region of interest" description="Disordered" evidence="2">
    <location>
        <begin position="373"/>
        <end position="400"/>
    </location>
</feature>